<proteinExistence type="predicted"/>
<evidence type="ECO:0000256" key="1">
    <source>
        <dbReference type="SAM" id="MobiDB-lite"/>
    </source>
</evidence>
<reference evidence="2 3" key="1">
    <citation type="submission" date="2016-10" db="EMBL/GenBank/DDBJ databases">
        <title>The genome sequence of Colletotrichum fioriniae PJ7.</title>
        <authorList>
            <person name="Baroncelli R."/>
        </authorList>
    </citation>
    <scope>NUCLEOTIDE SEQUENCE [LARGE SCALE GENOMIC DNA]</scope>
    <source>
        <strain evidence="2">Col 31</strain>
    </source>
</reference>
<accession>A0AAI9UVD4</accession>
<protein>
    <submittedName>
        <fullName evidence="2">Uncharacterized protein</fullName>
    </submittedName>
</protein>
<evidence type="ECO:0000313" key="3">
    <source>
        <dbReference type="Proteomes" id="UP001239795"/>
    </source>
</evidence>
<dbReference type="AlphaFoldDB" id="A0AAI9UVD4"/>
<keyword evidence="3" id="KW-1185">Reference proteome</keyword>
<gene>
    <name evidence="2" type="ORF">CMEL01_12545</name>
</gene>
<comment type="caution">
    <text evidence="2">The sequence shown here is derived from an EMBL/GenBank/DDBJ whole genome shotgun (WGS) entry which is preliminary data.</text>
</comment>
<dbReference type="EMBL" id="MLGG01000005">
    <property type="protein sequence ID" value="KAK1465190.1"/>
    <property type="molecule type" value="Genomic_DNA"/>
</dbReference>
<evidence type="ECO:0000313" key="2">
    <source>
        <dbReference type="EMBL" id="KAK1465190.1"/>
    </source>
</evidence>
<sequence length="57" mass="6733">MNQVSTKLQTSPCSPQRKGRKTGLRLPWTTVREYSVVSVSLRELKCRRLRQDRELRC</sequence>
<dbReference type="Proteomes" id="UP001239795">
    <property type="component" value="Unassembled WGS sequence"/>
</dbReference>
<feature type="compositionally biased region" description="Polar residues" evidence="1">
    <location>
        <begin position="1"/>
        <end position="14"/>
    </location>
</feature>
<organism evidence="2 3">
    <name type="scientific">Colletotrichum melonis</name>
    <dbReference type="NCBI Taxonomy" id="1209925"/>
    <lineage>
        <taxon>Eukaryota</taxon>
        <taxon>Fungi</taxon>
        <taxon>Dikarya</taxon>
        <taxon>Ascomycota</taxon>
        <taxon>Pezizomycotina</taxon>
        <taxon>Sordariomycetes</taxon>
        <taxon>Hypocreomycetidae</taxon>
        <taxon>Glomerellales</taxon>
        <taxon>Glomerellaceae</taxon>
        <taxon>Colletotrichum</taxon>
        <taxon>Colletotrichum acutatum species complex</taxon>
    </lineage>
</organism>
<feature type="region of interest" description="Disordered" evidence="1">
    <location>
        <begin position="1"/>
        <end position="24"/>
    </location>
</feature>
<name>A0AAI9UVD4_9PEZI</name>